<organism evidence="2 3">
    <name type="scientific">Echria macrotheca</name>
    <dbReference type="NCBI Taxonomy" id="438768"/>
    <lineage>
        <taxon>Eukaryota</taxon>
        <taxon>Fungi</taxon>
        <taxon>Dikarya</taxon>
        <taxon>Ascomycota</taxon>
        <taxon>Pezizomycotina</taxon>
        <taxon>Sordariomycetes</taxon>
        <taxon>Sordariomycetidae</taxon>
        <taxon>Sordariales</taxon>
        <taxon>Schizotheciaceae</taxon>
        <taxon>Echria</taxon>
    </lineage>
</organism>
<feature type="compositionally biased region" description="Basic and acidic residues" evidence="1">
    <location>
        <begin position="120"/>
        <end position="132"/>
    </location>
</feature>
<feature type="compositionally biased region" description="Basic and acidic residues" evidence="1">
    <location>
        <begin position="246"/>
        <end position="258"/>
    </location>
</feature>
<feature type="compositionally biased region" description="Low complexity" evidence="1">
    <location>
        <begin position="58"/>
        <end position="67"/>
    </location>
</feature>
<feature type="compositionally biased region" description="Basic and acidic residues" evidence="1">
    <location>
        <begin position="195"/>
        <end position="206"/>
    </location>
</feature>
<feature type="region of interest" description="Disordered" evidence="1">
    <location>
        <begin position="1"/>
        <end position="224"/>
    </location>
</feature>
<feature type="compositionally biased region" description="Acidic residues" evidence="1">
    <location>
        <begin position="133"/>
        <end position="142"/>
    </location>
</feature>
<feature type="compositionally biased region" description="Basic and acidic residues" evidence="1">
    <location>
        <begin position="306"/>
        <end position="321"/>
    </location>
</feature>
<feature type="region of interest" description="Disordered" evidence="1">
    <location>
        <begin position="1002"/>
        <end position="1028"/>
    </location>
</feature>
<feature type="compositionally biased region" description="Polar residues" evidence="1">
    <location>
        <begin position="429"/>
        <end position="448"/>
    </location>
</feature>
<feature type="compositionally biased region" description="Polar residues" evidence="1">
    <location>
        <begin position="400"/>
        <end position="421"/>
    </location>
</feature>
<dbReference type="EMBL" id="MU839835">
    <property type="protein sequence ID" value="KAK1754431.1"/>
    <property type="molecule type" value="Genomic_DNA"/>
</dbReference>
<feature type="compositionally biased region" description="Basic and acidic residues" evidence="1">
    <location>
        <begin position="94"/>
        <end position="108"/>
    </location>
</feature>
<protein>
    <recommendedName>
        <fullName evidence="4">Pathway-specific nitrogen regulator</fullName>
    </recommendedName>
</protein>
<keyword evidence="3" id="KW-1185">Reference proteome</keyword>
<accession>A0AAJ0BEJ9</accession>
<feature type="region of interest" description="Disordered" evidence="1">
    <location>
        <begin position="246"/>
        <end position="359"/>
    </location>
</feature>
<feature type="compositionally biased region" description="Basic and acidic residues" evidence="1">
    <location>
        <begin position="373"/>
        <end position="386"/>
    </location>
</feature>
<name>A0AAJ0BEJ9_9PEZI</name>
<evidence type="ECO:0000313" key="2">
    <source>
        <dbReference type="EMBL" id="KAK1754431.1"/>
    </source>
</evidence>
<dbReference type="AlphaFoldDB" id="A0AAJ0BEJ9"/>
<feature type="compositionally biased region" description="Basic and acidic residues" evidence="1">
    <location>
        <begin position="275"/>
        <end position="293"/>
    </location>
</feature>
<feature type="compositionally biased region" description="Basic and acidic residues" evidence="1">
    <location>
        <begin position="682"/>
        <end position="696"/>
    </location>
</feature>
<evidence type="ECO:0000313" key="3">
    <source>
        <dbReference type="Proteomes" id="UP001239445"/>
    </source>
</evidence>
<sequence>MPQRQDDLDFKIFVDPSCLSDPMDDESSAPAQPISADEVPKITDIPDTPVDIPVSDQADANASADSNPVEADTEPQTEIAAEQQEQLDAADEQQEQHDVVEDQEEHNHSTIGDDSYDDDAATHHEDDTHQDDNGDVGDESIADDSLLSSGDVDTPEVADEFSREVEPEEQAQPEVEEQEAQPEAQEDSFVESDVETPKPVRTRQSDADDAVAAPQSPRYTDRKASLRTEALIQAAARAVVAKLENRNSGRDSLSHHEEEADQSLLSTGTQETYDDDHSSRRESMDSQIHHEIASHPGSGDEGGDSSSHHEADDDVFSDRSARSSIGSFDASGEDNTAKPSDRGSPSLRQSFDSAGRSPRISGVSIISGLSQYDKDDFVPTSRDTRVPFRTPSAVRAMQMASPTPSVFSGGSPRSSKRQTGFGSVPRSAHLQSPTVSAQYSPKGRSTPTRLKPRKEAPLVLLHVTLLPLRWIWGDALNALDSTSGKALDENKDLYEASEQLKTLRDAWRELQDCVGETILERGILIPHPQNDIEVLEERLLEALDLPLRRRARILECGHYLGPANMSEDDCDETDDECENQAGTKEENRHWCKTCKGDIKYESLGAGKVFRVKVYASNGLMKAGAWEACWKDMERVDVEVEPIVEPVMQGELEKLVAIQIDQEEQRQKEEADAEIEAELQRQAEMEQADKEHTKADESIMDDTLPIPSDPELPYERRSRSAVMSSPPPPSSMQIMHASPPQDVFSPPRVSSPAMAHSSRSMHEPMDTSEERRRRDEERMREIYGDAPPLPYDITSSVHAEPASSQPRHPDSYIPPPTPRSPSEEAWERRQQRDAHRRALDDASFIELMLEAFKVLLRDSKNVAIIVLCLFLVCLMIRPTPHVPSFEHNRLAYGYEAKQEVAVHTTVAKVETHVVVQPEKSTATTVEAIVAAPSVESIADLVMAGPVAAPEALSQVPVESTPLTQPRPALDGPPADPTLEIQQESSTVLPAEDVVPDVAEQEATLQPAVEDAPISEASAEEESAEEEPAVAVELPSDEIVATADLESGTEDPSLSKDMNESETVEPVAAVPVTEDSPDQLESADPEPTVEATDSLLELSSEAEVPLTDGDANSDNASPFVSSEIRVETENLEVESVSATSTEATATVDADAPEPTSTHPCESYAQSVRCNANMATSISPVSHIFPITERKTIRVYETITETVRVSVTATETSTASEIETAVPQTVEETVYETETVRVTVSIPVDSAPEPTLMRDEL</sequence>
<feature type="region of interest" description="Disordered" evidence="1">
    <location>
        <begin position="1041"/>
        <end position="1089"/>
    </location>
</feature>
<gene>
    <name evidence="2" type="ORF">QBC47DRAFT_383910</name>
</gene>
<feature type="compositionally biased region" description="Basic and acidic residues" evidence="1">
    <location>
        <begin position="820"/>
        <end position="832"/>
    </location>
</feature>
<feature type="compositionally biased region" description="Acidic residues" evidence="1">
    <location>
        <begin position="1016"/>
        <end position="1026"/>
    </location>
</feature>
<feature type="region of interest" description="Disordered" evidence="1">
    <location>
        <begin position="1128"/>
        <end position="1158"/>
    </location>
</feature>
<dbReference type="Proteomes" id="UP001239445">
    <property type="component" value="Unassembled WGS sequence"/>
</dbReference>
<evidence type="ECO:0000256" key="1">
    <source>
        <dbReference type="SAM" id="MobiDB-lite"/>
    </source>
</evidence>
<feature type="compositionally biased region" description="Acidic residues" evidence="1">
    <location>
        <begin position="166"/>
        <end position="194"/>
    </location>
</feature>
<feature type="region of interest" description="Disordered" evidence="1">
    <location>
        <begin position="682"/>
        <end position="832"/>
    </location>
</feature>
<feature type="region of interest" description="Disordered" evidence="1">
    <location>
        <begin position="956"/>
        <end position="977"/>
    </location>
</feature>
<evidence type="ECO:0008006" key="4">
    <source>
        <dbReference type="Google" id="ProtNLM"/>
    </source>
</evidence>
<comment type="caution">
    <text evidence="2">The sequence shown here is derived from an EMBL/GenBank/DDBJ whole genome shotgun (WGS) entry which is preliminary data.</text>
</comment>
<proteinExistence type="predicted"/>
<feature type="compositionally biased region" description="Basic and acidic residues" evidence="1">
    <location>
        <begin position="759"/>
        <end position="782"/>
    </location>
</feature>
<reference evidence="2" key="1">
    <citation type="submission" date="2023-06" db="EMBL/GenBank/DDBJ databases">
        <title>Genome-scale phylogeny and comparative genomics of the fungal order Sordariales.</title>
        <authorList>
            <consortium name="Lawrence Berkeley National Laboratory"/>
            <person name="Hensen N."/>
            <person name="Bonometti L."/>
            <person name="Westerberg I."/>
            <person name="Brannstrom I.O."/>
            <person name="Guillou S."/>
            <person name="Cros-Aarteil S."/>
            <person name="Calhoun S."/>
            <person name="Haridas S."/>
            <person name="Kuo A."/>
            <person name="Mondo S."/>
            <person name="Pangilinan J."/>
            <person name="Riley R."/>
            <person name="Labutti K."/>
            <person name="Andreopoulos B."/>
            <person name="Lipzen A."/>
            <person name="Chen C."/>
            <person name="Yanf M."/>
            <person name="Daum C."/>
            <person name="Ng V."/>
            <person name="Clum A."/>
            <person name="Steindorff A."/>
            <person name="Ohm R."/>
            <person name="Martin F."/>
            <person name="Silar P."/>
            <person name="Natvig D."/>
            <person name="Lalanne C."/>
            <person name="Gautier V."/>
            <person name="Ament-Velasquez S.L."/>
            <person name="Kruys A."/>
            <person name="Hutchinson M.I."/>
            <person name="Powell A.J."/>
            <person name="Barry K."/>
            <person name="Miller A.N."/>
            <person name="Grigoriev I.V."/>
            <person name="Debuchy R."/>
            <person name="Gladieux P."/>
            <person name="Thoren M.H."/>
            <person name="Johannesson H."/>
        </authorList>
    </citation>
    <scope>NUCLEOTIDE SEQUENCE</scope>
    <source>
        <strain evidence="2">PSN4</strain>
    </source>
</reference>
<feature type="compositionally biased region" description="Basic and acidic residues" evidence="1">
    <location>
        <begin position="1"/>
        <end position="12"/>
    </location>
</feature>
<feature type="compositionally biased region" description="Polar residues" evidence="1">
    <location>
        <begin position="792"/>
        <end position="805"/>
    </location>
</feature>
<feature type="region of interest" description="Disordered" evidence="1">
    <location>
        <begin position="373"/>
        <end position="451"/>
    </location>
</feature>
<feature type="compositionally biased region" description="Low complexity" evidence="1">
    <location>
        <begin position="1131"/>
        <end position="1153"/>
    </location>
</feature>
<feature type="compositionally biased region" description="Acidic residues" evidence="1">
    <location>
        <begin position="1073"/>
        <end position="1082"/>
    </location>
</feature>